<proteinExistence type="predicted"/>
<evidence type="ECO:0000256" key="6">
    <source>
        <dbReference type="ARBA" id="ARBA00023315"/>
    </source>
</evidence>
<keyword evidence="3" id="KW-0819">tRNA processing</keyword>
<dbReference type="RefSeq" id="WP_129722789.1">
    <property type="nucleotide sequence ID" value="NZ_CP101808.1"/>
</dbReference>
<keyword evidence="2 9" id="KW-0808">Transferase</keyword>
<feature type="domain" description="Gcp-like" evidence="8">
    <location>
        <begin position="23"/>
        <end position="299"/>
    </location>
</feature>
<evidence type="ECO:0000256" key="3">
    <source>
        <dbReference type="ARBA" id="ARBA00022694"/>
    </source>
</evidence>
<reference evidence="9" key="1">
    <citation type="submission" date="2022-07" db="EMBL/GenBank/DDBJ databases">
        <title>Complete genome of Mycoplasma equigenitalium type strain T37.</title>
        <authorList>
            <person name="Spergser J."/>
        </authorList>
    </citation>
    <scope>NUCLEOTIDE SEQUENCE</scope>
    <source>
        <strain evidence="9">T37</strain>
    </source>
</reference>
<dbReference type="EC" id="2.3.1.234" evidence="1"/>
<dbReference type="SUPFAM" id="SSF53067">
    <property type="entry name" value="Actin-like ATPase domain"/>
    <property type="match status" value="1"/>
</dbReference>
<dbReference type="PANTHER" id="PTHR11735:SF6">
    <property type="entry name" value="TRNA N6-ADENOSINE THREONYLCARBAMOYLTRANSFERASE, MITOCHONDRIAL"/>
    <property type="match status" value="1"/>
</dbReference>
<comment type="catalytic activity">
    <reaction evidence="7">
        <text>L-threonylcarbamoyladenylate + adenosine(37) in tRNA = N(6)-L-threonylcarbamoyladenosine(37) in tRNA + AMP + H(+)</text>
        <dbReference type="Rhea" id="RHEA:37059"/>
        <dbReference type="Rhea" id="RHEA-COMP:10162"/>
        <dbReference type="Rhea" id="RHEA-COMP:10163"/>
        <dbReference type="ChEBI" id="CHEBI:15378"/>
        <dbReference type="ChEBI" id="CHEBI:73682"/>
        <dbReference type="ChEBI" id="CHEBI:74411"/>
        <dbReference type="ChEBI" id="CHEBI:74418"/>
        <dbReference type="ChEBI" id="CHEBI:456215"/>
        <dbReference type="EC" id="2.3.1.234"/>
    </reaction>
</comment>
<dbReference type="Gene3D" id="3.30.420.40">
    <property type="match status" value="2"/>
</dbReference>
<evidence type="ECO:0000256" key="2">
    <source>
        <dbReference type="ARBA" id="ARBA00022679"/>
    </source>
</evidence>
<keyword evidence="10" id="KW-1185">Reference proteome</keyword>
<dbReference type="InterPro" id="IPR022450">
    <property type="entry name" value="TsaD"/>
</dbReference>
<dbReference type="NCBIfam" id="TIGR00329">
    <property type="entry name" value="gcp_kae1"/>
    <property type="match status" value="1"/>
</dbReference>
<dbReference type="EMBL" id="CP101808">
    <property type="protein sequence ID" value="UUD36924.1"/>
    <property type="molecule type" value="Genomic_DNA"/>
</dbReference>
<keyword evidence="4" id="KW-0479">Metal-binding</keyword>
<name>A0ABY5J2H2_9BACT</name>
<sequence length="310" mass="34677">MRILGIETSHDDTSVALWEDNKIVKMITLSQIDIFKEFGGTIPELASREHTKNIQIIFNLLNKNKMLDSLDYIAYTNEPGLIGSLQVGRLFAEGLNIALDVPLVPINHMLGHFYSVNIDERKIKYPALALVVSGGHSEIILAKKPLDYIIVGETQDDAIGEAFDKVSTKCNLGFPGGPIINKIYNKNKCQKLIKFTKPKTLNDLDFSFSGIKTQVVNYYNKNAKNDIDVENIVTSFMDTAINYVIEKMELAINKFNPKSIILCGGVSSNTLLREKFLKLHKNALIPAPEYCQDNGAMIAQCCYEKLLISK</sequence>
<evidence type="ECO:0000259" key="8">
    <source>
        <dbReference type="Pfam" id="PF00814"/>
    </source>
</evidence>
<keyword evidence="6 9" id="KW-0012">Acyltransferase</keyword>
<dbReference type="PANTHER" id="PTHR11735">
    <property type="entry name" value="TRNA N6-ADENOSINE THREONYLCARBAMOYLTRANSFERASE"/>
    <property type="match status" value="1"/>
</dbReference>
<evidence type="ECO:0000313" key="9">
    <source>
        <dbReference type="EMBL" id="UUD36924.1"/>
    </source>
</evidence>
<dbReference type="Pfam" id="PF00814">
    <property type="entry name" value="TsaD"/>
    <property type="match status" value="1"/>
</dbReference>
<dbReference type="GO" id="GO:0061711">
    <property type="term" value="F:tRNA N(6)-L-threonylcarbamoyladenine synthase activity"/>
    <property type="evidence" value="ECO:0007669"/>
    <property type="project" value="UniProtKB-EC"/>
</dbReference>
<dbReference type="Proteomes" id="UP001059576">
    <property type="component" value="Chromosome"/>
</dbReference>
<organism evidence="9 10">
    <name type="scientific">Mycoplasmopsis equigenitalium</name>
    <dbReference type="NCBI Taxonomy" id="114883"/>
    <lineage>
        <taxon>Bacteria</taxon>
        <taxon>Bacillati</taxon>
        <taxon>Mycoplasmatota</taxon>
        <taxon>Mycoplasmoidales</taxon>
        <taxon>Metamycoplasmataceae</taxon>
        <taxon>Mycoplasmopsis</taxon>
    </lineage>
</organism>
<gene>
    <name evidence="9" type="primary">tsaD</name>
    <name evidence="9" type="ORF">NPA09_03430</name>
</gene>
<dbReference type="NCBIfam" id="TIGR03723">
    <property type="entry name" value="T6A_TsaD_YgjD"/>
    <property type="match status" value="1"/>
</dbReference>
<dbReference type="InterPro" id="IPR000905">
    <property type="entry name" value="Gcp-like_dom"/>
</dbReference>
<protein>
    <recommendedName>
        <fullName evidence="1">N(6)-L-threonylcarbamoyladenine synthase</fullName>
        <ecNumber evidence="1">2.3.1.234</ecNumber>
    </recommendedName>
</protein>
<accession>A0ABY5J2H2</accession>
<evidence type="ECO:0000313" key="10">
    <source>
        <dbReference type="Proteomes" id="UP001059576"/>
    </source>
</evidence>
<evidence type="ECO:0000256" key="7">
    <source>
        <dbReference type="ARBA" id="ARBA00048117"/>
    </source>
</evidence>
<evidence type="ECO:0000256" key="5">
    <source>
        <dbReference type="ARBA" id="ARBA00023004"/>
    </source>
</evidence>
<evidence type="ECO:0000256" key="1">
    <source>
        <dbReference type="ARBA" id="ARBA00012156"/>
    </source>
</evidence>
<evidence type="ECO:0000256" key="4">
    <source>
        <dbReference type="ARBA" id="ARBA00022723"/>
    </source>
</evidence>
<dbReference type="InterPro" id="IPR043129">
    <property type="entry name" value="ATPase_NBD"/>
</dbReference>
<dbReference type="InterPro" id="IPR017861">
    <property type="entry name" value="KAE1/TsaD"/>
</dbReference>
<dbReference type="PRINTS" id="PR00789">
    <property type="entry name" value="OSIALOPTASE"/>
</dbReference>
<keyword evidence="5" id="KW-0408">Iron</keyword>